<dbReference type="EMBL" id="BGZK01001633">
    <property type="protein sequence ID" value="GBP83682.1"/>
    <property type="molecule type" value="Genomic_DNA"/>
</dbReference>
<evidence type="ECO:0000313" key="1">
    <source>
        <dbReference type="EMBL" id="GBP83682.1"/>
    </source>
</evidence>
<reference evidence="1 2" key="1">
    <citation type="journal article" date="2019" name="Commun. Biol.">
        <title>The bagworm genome reveals a unique fibroin gene that provides high tensile strength.</title>
        <authorList>
            <person name="Kono N."/>
            <person name="Nakamura H."/>
            <person name="Ohtoshi R."/>
            <person name="Tomita M."/>
            <person name="Numata K."/>
            <person name="Arakawa K."/>
        </authorList>
    </citation>
    <scope>NUCLEOTIDE SEQUENCE [LARGE SCALE GENOMIC DNA]</scope>
</reference>
<dbReference type="Proteomes" id="UP000299102">
    <property type="component" value="Unassembled WGS sequence"/>
</dbReference>
<keyword evidence="2" id="KW-1185">Reference proteome</keyword>
<gene>
    <name evidence="1" type="ORF">EVAR_57082_1</name>
</gene>
<sequence length="72" mass="8332">MYLQIDEVQPLRLRITCLYGRNSARLPERVASAPPADRPRLKGFVHVPRRPNLIPSKAFLFCIHCSYCIRIP</sequence>
<protein>
    <submittedName>
        <fullName evidence="1">Uncharacterized protein</fullName>
    </submittedName>
</protein>
<organism evidence="1 2">
    <name type="scientific">Eumeta variegata</name>
    <name type="common">Bagworm moth</name>
    <name type="synonym">Eumeta japonica</name>
    <dbReference type="NCBI Taxonomy" id="151549"/>
    <lineage>
        <taxon>Eukaryota</taxon>
        <taxon>Metazoa</taxon>
        <taxon>Ecdysozoa</taxon>
        <taxon>Arthropoda</taxon>
        <taxon>Hexapoda</taxon>
        <taxon>Insecta</taxon>
        <taxon>Pterygota</taxon>
        <taxon>Neoptera</taxon>
        <taxon>Endopterygota</taxon>
        <taxon>Lepidoptera</taxon>
        <taxon>Glossata</taxon>
        <taxon>Ditrysia</taxon>
        <taxon>Tineoidea</taxon>
        <taxon>Psychidae</taxon>
        <taxon>Oiketicinae</taxon>
        <taxon>Eumeta</taxon>
    </lineage>
</organism>
<proteinExistence type="predicted"/>
<name>A0A4C1Z8N5_EUMVA</name>
<dbReference type="AlphaFoldDB" id="A0A4C1Z8N5"/>
<accession>A0A4C1Z8N5</accession>
<comment type="caution">
    <text evidence="1">The sequence shown here is derived from an EMBL/GenBank/DDBJ whole genome shotgun (WGS) entry which is preliminary data.</text>
</comment>
<evidence type="ECO:0000313" key="2">
    <source>
        <dbReference type="Proteomes" id="UP000299102"/>
    </source>
</evidence>